<dbReference type="Proteomes" id="UP000199477">
    <property type="component" value="Unassembled WGS sequence"/>
</dbReference>
<accession>A0A1I2DNG4</accession>
<feature type="signal peptide" evidence="1">
    <location>
        <begin position="1"/>
        <end position="22"/>
    </location>
</feature>
<evidence type="ECO:0000256" key="1">
    <source>
        <dbReference type="SAM" id="SignalP"/>
    </source>
</evidence>
<dbReference type="AlphaFoldDB" id="A0A1I2DNG4"/>
<evidence type="ECO:0000313" key="3">
    <source>
        <dbReference type="Proteomes" id="UP000199477"/>
    </source>
</evidence>
<organism evidence="2 3">
    <name type="scientific">Dyella marensis</name>
    <dbReference type="NCBI Taxonomy" id="500610"/>
    <lineage>
        <taxon>Bacteria</taxon>
        <taxon>Pseudomonadati</taxon>
        <taxon>Pseudomonadota</taxon>
        <taxon>Gammaproteobacteria</taxon>
        <taxon>Lysobacterales</taxon>
        <taxon>Rhodanobacteraceae</taxon>
        <taxon>Dyella</taxon>
    </lineage>
</organism>
<reference evidence="3" key="1">
    <citation type="submission" date="2016-10" db="EMBL/GenBank/DDBJ databases">
        <authorList>
            <person name="Varghese N."/>
            <person name="Submissions S."/>
        </authorList>
    </citation>
    <scope>NUCLEOTIDE SEQUENCE [LARGE SCALE GENOMIC DNA]</scope>
    <source>
        <strain evidence="3">UNC178MFTsu3.1</strain>
    </source>
</reference>
<evidence type="ECO:0000313" key="2">
    <source>
        <dbReference type="EMBL" id="SFE82162.1"/>
    </source>
</evidence>
<dbReference type="STRING" id="500610.SAMN02799615_01749"/>
<proteinExistence type="predicted"/>
<keyword evidence="3" id="KW-1185">Reference proteome</keyword>
<protein>
    <submittedName>
        <fullName evidence="2">Uncharacterized protein</fullName>
    </submittedName>
</protein>
<dbReference type="EMBL" id="FONH01000004">
    <property type="protein sequence ID" value="SFE82162.1"/>
    <property type="molecule type" value="Genomic_DNA"/>
</dbReference>
<sequence>MRKIRAAGAACLCLAACGWAQAQSSASDLSASPVAAYRAEAASRPDDVTDFGRRVDTDVLAGLSGGTDVSNKMTLNGTVSNNQADDVVTGYNSISAGSFQGASGVPMVIQNTGNNVLIQNATIINVQFRQ</sequence>
<feature type="chain" id="PRO_5011681311" evidence="1">
    <location>
        <begin position="23"/>
        <end position="130"/>
    </location>
</feature>
<keyword evidence="1" id="KW-0732">Signal</keyword>
<dbReference type="RefSeq" id="WP_026633068.1">
    <property type="nucleotide sequence ID" value="NZ_FONH01000004.1"/>
</dbReference>
<gene>
    <name evidence="2" type="ORF">SAMN02799615_01749</name>
</gene>
<name>A0A1I2DNG4_9GAMM</name>